<dbReference type="Proteomes" id="UP001501266">
    <property type="component" value="Unassembled WGS sequence"/>
</dbReference>
<dbReference type="EMBL" id="BAAAKK010000003">
    <property type="protein sequence ID" value="GAA1421072.1"/>
    <property type="molecule type" value="Genomic_DNA"/>
</dbReference>
<organism evidence="1 2">
    <name type="scientific">Agrococcus citreus</name>
    <dbReference type="NCBI Taxonomy" id="84643"/>
    <lineage>
        <taxon>Bacteria</taxon>
        <taxon>Bacillati</taxon>
        <taxon>Actinomycetota</taxon>
        <taxon>Actinomycetes</taxon>
        <taxon>Micrococcales</taxon>
        <taxon>Microbacteriaceae</taxon>
        <taxon>Agrococcus</taxon>
    </lineage>
</organism>
<accession>A0ABN1YRV3</accession>
<gene>
    <name evidence="1" type="ORF">GCM10009640_11330</name>
</gene>
<keyword evidence="2" id="KW-1185">Reference proteome</keyword>
<evidence type="ECO:0000313" key="2">
    <source>
        <dbReference type="Proteomes" id="UP001501266"/>
    </source>
</evidence>
<reference evidence="1 2" key="1">
    <citation type="journal article" date="2019" name="Int. J. Syst. Evol. Microbiol.">
        <title>The Global Catalogue of Microorganisms (GCM) 10K type strain sequencing project: providing services to taxonomists for standard genome sequencing and annotation.</title>
        <authorList>
            <consortium name="The Broad Institute Genomics Platform"/>
            <consortium name="The Broad Institute Genome Sequencing Center for Infectious Disease"/>
            <person name="Wu L."/>
            <person name="Ma J."/>
        </authorList>
    </citation>
    <scope>NUCLEOTIDE SEQUENCE [LARGE SCALE GENOMIC DNA]</scope>
    <source>
        <strain evidence="1 2">JCM 12398</strain>
    </source>
</reference>
<evidence type="ECO:0000313" key="1">
    <source>
        <dbReference type="EMBL" id="GAA1421072.1"/>
    </source>
</evidence>
<sequence>MAEGHVEHSVAGLGATDFASFMHAVVAAAAQGRGKLAPPAAQDEFDIIDPYRLSANVYRESADAIEANVARIAGALSRLAGP</sequence>
<comment type="caution">
    <text evidence="1">The sequence shown here is derived from an EMBL/GenBank/DDBJ whole genome shotgun (WGS) entry which is preliminary data.</text>
</comment>
<name>A0ABN1YRV3_9MICO</name>
<proteinExistence type="predicted"/>
<protein>
    <submittedName>
        <fullName evidence="1">Uncharacterized protein</fullName>
    </submittedName>
</protein>